<protein>
    <submittedName>
        <fullName evidence="2">Uncharacterized protein</fullName>
    </submittedName>
</protein>
<dbReference type="OrthoDB" id="5344137at2"/>
<reference evidence="2 4" key="1">
    <citation type="submission" date="2017-09" db="EMBL/GenBank/DDBJ databases">
        <title>Genomics of the genus Arcobacter.</title>
        <authorList>
            <person name="Perez-Cataluna A."/>
            <person name="Figueras M.J."/>
            <person name="Salas-Masso N."/>
        </authorList>
    </citation>
    <scope>NUCLEOTIDE SEQUENCE [LARGE SCALE GENOMIC DNA]</scope>
    <source>
        <strain evidence="2 4">CECT 7837</strain>
    </source>
</reference>
<evidence type="ECO:0000313" key="4">
    <source>
        <dbReference type="Proteomes" id="UP000290588"/>
    </source>
</evidence>
<dbReference type="EMBL" id="NXIG01000001">
    <property type="protein sequence ID" value="RXI33037.1"/>
    <property type="molecule type" value="Genomic_DNA"/>
</dbReference>
<dbReference type="AlphaFoldDB" id="A0A347U4R4"/>
<keyword evidence="3" id="KW-1185">Reference proteome</keyword>
<accession>A0A347U4R4</accession>
<evidence type="ECO:0000313" key="3">
    <source>
        <dbReference type="Proteomes" id="UP000262582"/>
    </source>
</evidence>
<dbReference type="RefSeq" id="WP_118916094.1">
    <property type="nucleotide sequence ID" value="NZ_CP032097.1"/>
</dbReference>
<evidence type="ECO:0000313" key="2">
    <source>
        <dbReference type="EMBL" id="RXI33037.1"/>
    </source>
</evidence>
<reference evidence="1 3" key="2">
    <citation type="submission" date="2018-08" db="EMBL/GenBank/DDBJ databases">
        <title>Complete genome of the Arcobacter ellisii type strain LMG 26155.</title>
        <authorList>
            <person name="Miller W.G."/>
            <person name="Yee E."/>
            <person name="Bono J.L."/>
        </authorList>
    </citation>
    <scope>NUCLEOTIDE SEQUENCE [LARGE SCALE GENOMIC DNA]</scope>
    <source>
        <strain evidence="1 3">LMG 26155</strain>
    </source>
</reference>
<organism evidence="2 4">
    <name type="scientific">Arcobacter ellisii</name>
    <dbReference type="NCBI Taxonomy" id="913109"/>
    <lineage>
        <taxon>Bacteria</taxon>
        <taxon>Pseudomonadati</taxon>
        <taxon>Campylobacterota</taxon>
        <taxon>Epsilonproteobacteria</taxon>
        <taxon>Campylobacterales</taxon>
        <taxon>Arcobacteraceae</taxon>
        <taxon>Arcobacter</taxon>
    </lineage>
</organism>
<dbReference type="Proteomes" id="UP000262582">
    <property type="component" value="Chromosome"/>
</dbReference>
<name>A0A347U4R4_9BACT</name>
<gene>
    <name evidence="1" type="ORF">AELL_0137</name>
    <name evidence="2" type="ORF">CP962_01120</name>
</gene>
<dbReference type="EMBL" id="CP032097">
    <property type="protein sequence ID" value="AXX93842.1"/>
    <property type="molecule type" value="Genomic_DNA"/>
</dbReference>
<dbReference type="Proteomes" id="UP000290588">
    <property type="component" value="Unassembled WGS sequence"/>
</dbReference>
<dbReference type="KEGG" id="aell:AELL_0137"/>
<sequence>MPYLVSSIIAVVSAMIILFTRYEADDSTITGELDRLKSMFVTVDGFVNTYIQSGGSLSNINFEELYNNGILLGNIEKGAVNSGKEVEGTSYASTLTFPNSKVKWHLLPVRDINSNDNNADFGDSAGSAYKLLIDMHNNSSLMSKAIFSESFSGREFCEKMLLGTLQRNAKSYVSTEDKETFSLDGNDKDGYIVCIVFK</sequence>
<evidence type="ECO:0000313" key="1">
    <source>
        <dbReference type="EMBL" id="AXX93842.1"/>
    </source>
</evidence>
<proteinExistence type="predicted"/>